<dbReference type="AlphaFoldDB" id="A0A4R2S0P6"/>
<evidence type="ECO:0000256" key="8">
    <source>
        <dbReference type="ARBA" id="ARBA00022801"/>
    </source>
</evidence>
<dbReference type="GO" id="GO:0008237">
    <property type="term" value="F:metallopeptidase activity"/>
    <property type="evidence" value="ECO:0007669"/>
    <property type="project" value="UniProtKB-KW"/>
</dbReference>
<evidence type="ECO:0000313" key="10">
    <source>
        <dbReference type="EMBL" id="TCP64905.1"/>
    </source>
</evidence>
<evidence type="ECO:0000256" key="7">
    <source>
        <dbReference type="ARBA" id="ARBA00022723"/>
    </source>
</evidence>
<evidence type="ECO:0000256" key="3">
    <source>
        <dbReference type="ARBA" id="ARBA00001947"/>
    </source>
</evidence>
<keyword evidence="7" id="KW-0479">Metal-binding</keyword>
<evidence type="ECO:0000256" key="4">
    <source>
        <dbReference type="ARBA" id="ARBA00008236"/>
    </source>
</evidence>
<keyword evidence="6" id="KW-0645">Protease</keyword>
<dbReference type="InterPro" id="IPR000787">
    <property type="entry name" value="Peptidase_M29"/>
</dbReference>
<dbReference type="InterPro" id="IPR052170">
    <property type="entry name" value="M29_Exopeptidase"/>
</dbReference>
<keyword evidence="9" id="KW-0482">Metalloprotease</keyword>
<reference evidence="10 11" key="1">
    <citation type="submission" date="2019-03" db="EMBL/GenBank/DDBJ databases">
        <title>Genomic Encyclopedia of Type Strains, Phase IV (KMG-IV): sequencing the most valuable type-strain genomes for metagenomic binning, comparative biology and taxonomic classification.</title>
        <authorList>
            <person name="Goeker M."/>
        </authorList>
    </citation>
    <scope>NUCLEOTIDE SEQUENCE [LARGE SCALE GENOMIC DNA]</scope>
    <source>
        <strain evidence="10 11">DSM 46831</strain>
    </source>
</reference>
<dbReference type="OrthoDB" id="9803993at2"/>
<gene>
    <name evidence="10" type="ORF">EDD57_13613</name>
</gene>
<dbReference type="RefSeq" id="WP_131849465.1">
    <property type="nucleotide sequence ID" value="NZ_SLXV01000036.1"/>
</dbReference>
<accession>A0A4R2S0P6</accession>
<dbReference type="Proteomes" id="UP000294746">
    <property type="component" value="Unassembled WGS sequence"/>
</dbReference>
<dbReference type="PRINTS" id="PR00919">
    <property type="entry name" value="THERMOPTASE"/>
</dbReference>
<keyword evidence="5 10" id="KW-0031">Aminopeptidase</keyword>
<dbReference type="GO" id="GO:0006508">
    <property type="term" value="P:proteolysis"/>
    <property type="evidence" value="ECO:0007669"/>
    <property type="project" value="UniProtKB-KW"/>
</dbReference>
<keyword evidence="8" id="KW-0378">Hydrolase</keyword>
<proteinExistence type="inferred from homology"/>
<comment type="cofactor">
    <cofactor evidence="3">
        <name>Zn(2+)</name>
        <dbReference type="ChEBI" id="CHEBI:29105"/>
    </cofactor>
</comment>
<evidence type="ECO:0000256" key="5">
    <source>
        <dbReference type="ARBA" id="ARBA00022438"/>
    </source>
</evidence>
<comment type="cofactor">
    <cofactor evidence="1">
        <name>Co(2+)</name>
        <dbReference type="ChEBI" id="CHEBI:48828"/>
    </cofactor>
</comment>
<keyword evidence="11" id="KW-1185">Reference proteome</keyword>
<dbReference type="GO" id="GO:0004177">
    <property type="term" value="F:aminopeptidase activity"/>
    <property type="evidence" value="ECO:0007669"/>
    <property type="project" value="UniProtKB-KW"/>
</dbReference>
<dbReference type="Pfam" id="PF02073">
    <property type="entry name" value="Peptidase_M29"/>
    <property type="match status" value="1"/>
</dbReference>
<sequence length="374" mass="42487">MRDERITKLADILVNHSCRVKKGDNVFIDIFGDDRNLIREIIRKVYEAGGFPHVQLNDHTVTRAMLMGTSHDHMTQVTEIQKTIMSKMDCYIGIRGANNINELSDVPAENMSLYMRLFNHQVHSEIRVKQTRWVVLRYPNESMAQLAGMSTEQFEDFYFEVCNVDYKKMDEAMNPLQKRMEDADLVKIKGQGTDLRFSIKGIPVIKCAGECNVPDGEVYTAPIKDSINGYITYTAPTLYQGTVFENVRLEFENGKIVQATANSDANTLKLNEILDTDEGSRYIGEFAIGVNPAISHPMKDILFDEKINGSFHFTPGQAYEEADNSNRSAIHWDMVCIQRPEYGGGEIYFDGELIRKDGLFVVEDLEGLNPNNLK</sequence>
<comment type="caution">
    <text evidence="10">The sequence shown here is derived from an EMBL/GenBank/DDBJ whole genome shotgun (WGS) entry which is preliminary data.</text>
</comment>
<dbReference type="PANTHER" id="PTHR34448">
    <property type="entry name" value="AMINOPEPTIDASE"/>
    <property type="match status" value="1"/>
</dbReference>
<name>A0A4R2S0P6_9BACL</name>
<protein>
    <submittedName>
        <fullName evidence="10">Aminopeptidase</fullName>
    </submittedName>
</protein>
<dbReference type="SUPFAM" id="SSF144052">
    <property type="entry name" value="Thermophilic metalloprotease-like"/>
    <property type="match status" value="1"/>
</dbReference>
<organism evidence="10 11">
    <name type="scientific">Baia soyae</name>
    <dbReference type="NCBI Taxonomy" id="1544746"/>
    <lineage>
        <taxon>Bacteria</taxon>
        <taxon>Bacillati</taxon>
        <taxon>Bacillota</taxon>
        <taxon>Bacilli</taxon>
        <taxon>Bacillales</taxon>
        <taxon>Thermoactinomycetaceae</taxon>
        <taxon>Baia</taxon>
    </lineage>
</organism>
<evidence type="ECO:0000256" key="9">
    <source>
        <dbReference type="ARBA" id="ARBA00023049"/>
    </source>
</evidence>
<dbReference type="Gene3D" id="3.40.1830.10">
    <property type="entry name" value="Thermophilic metalloprotease (M29)"/>
    <property type="match status" value="1"/>
</dbReference>
<evidence type="ECO:0000256" key="2">
    <source>
        <dbReference type="ARBA" id="ARBA00001946"/>
    </source>
</evidence>
<dbReference type="EMBL" id="SLXV01000036">
    <property type="protein sequence ID" value="TCP64905.1"/>
    <property type="molecule type" value="Genomic_DNA"/>
</dbReference>
<dbReference type="PANTHER" id="PTHR34448:SF1">
    <property type="entry name" value="BLL6088 PROTEIN"/>
    <property type="match status" value="1"/>
</dbReference>
<comment type="similarity">
    <text evidence="4">Belongs to the peptidase M29 family.</text>
</comment>
<dbReference type="GO" id="GO:0046872">
    <property type="term" value="F:metal ion binding"/>
    <property type="evidence" value="ECO:0007669"/>
    <property type="project" value="UniProtKB-KW"/>
</dbReference>
<evidence type="ECO:0000313" key="11">
    <source>
        <dbReference type="Proteomes" id="UP000294746"/>
    </source>
</evidence>
<comment type="cofactor">
    <cofactor evidence="2">
        <name>Mg(2+)</name>
        <dbReference type="ChEBI" id="CHEBI:18420"/>
    </cofactor>
</comment>
<evidence type="ECO:0000256" key="6">
    <source>
        <dbReference type="ARBA" id="ARBA00022670"/>
    </source>
</evidence>
<dbReference type="InterPro" id="IPR035097">
    <property type="entry name" value="M29_N-terminal"/>
</dbReference>
<evidence type="ECO:0000256" key="1">
    <source>
        <dbReference type="ARBA" id="ARBA00001941"/>
    </source>
</evidence>